<evidence type="ECO:0000256" key="10">
    <source>
        <dbReference type="ARBA" id="ARBA00023225"/>
    </source>
</evidence>
<dbReference type="RefSeq" id="WP_002924072.1">
    <property type="nucleotide sequence ID" value="NZ_JARQZE010000002.1"/>
</dbReference>
<keyword evidence="13" id="KW-1185">Reference proteome</keyword>
<reference evidence="13" key="1">
    <citation type="journal article" date="2019" name="Int. J. Syst. Evol. Microbiol.">
        <title>The Global Catalogue of Microorganisms (GCM) 10K type strain sequencing project: providing services to taxonomists for standard genome sequencing and annotation.</title>
        <authorList>
            <consortium name="The Broad Institute Genomics Platform"/>
            <consortium name="The Broad Institute Genome Sequencing Center for Infectious Disease"/>
            <person name="Wu L."/>
            <person name="Ma J."/>
        </authorList>
    </citation>
    <scope>NUCLEOTIDE SEQUENCE [LARGE SCALE GENOMIC DNA]</scope>
    <source>
        <strain evidence="13">CCUG 48884</strain>
    </source>
</reference>
<keyword evidence="12" id="KW-0282">Flagellum</keyword>
<evidence type="ECO:0000256" key="6">
    <source>
        <dbReference type="ARBA" id="ARBA00022500"/>
    </source>
</evidence>
<dbReference type="InterPro" id="IPR053716">
    <property type="entry name" value="Flag_assembly_chemotaxis_eff"/>
</dbReference>
<name>A0ABW3WE69_9RHOO</name>
<keyword evidence="12" id="KW-0969">Cilium</keyword>
<evidence type="ECO:0000313" key="13">
    <source>
        <dbReference type="Proteomes" id="UP001597158"/>
    </source>
</evidence>
<keyword evidence="10" id="KW-1006">Bacterial flagellum protein export</keyword>
<sequence>MTSRFHLQPLLDLAATRTDEAARKLGELVAAERDQAQKLEMLEAYRAEYNERFMQAARDGMSPDAWRNFSAFMGKLDEAITAQRKLVEQSQVRTAQGQQSWIAQHSRLKAFDTLSQRHQSALNRAEARREQKQADEHAARRYHSDGNDDDELA</sequence>
<keyword evidence="6" id="KW-0145">Chemotaxis</keyword>
<comment type="caution">
    <text evidence="12">The sequence shown here is derived from an EMBL/GenBank/DDBJ whole genome shotgun (WGS) entry which is preliminary data.</text>
</comment>
<feature type="region of interest" description="Disordered" evidence="11">
    <location>
        <begin position="113"/>
        <end position="153"/>
    </location>
</feature>
<evidence type="ECO:0000256" key="5">
    <source>
        <dbReference type="ARBA" id="ARBA00022475"/>
    </source>
</evidence>
<keyword evidence="8" id="KW-0653">Protein transport</keyword>
<dbReference type="InterPro" id="IPR052570">
    <property type="entry name" value="FliJ"/>
</dbReference>
<dbReference type="Gene3D" id="1.10.287.1700">
    <property type="match status" value="1"/>
</dbReference>
<evidence type="ECO:0000256" key="2">
    <source>
        <dbReference type="ARBA" id="ARBA00010004"/>
    </source>
</evidence>
<keyword evidence="12" id="KW-0966">Cell projection</keyword>
<dbReference type="PANTHER" id="PTHR38786">
    <property type="entry name" value="FLAGELLAR FLIJ PROTEIN"/>
    <property type="match status" value="1"/>
</dbReference>
<dbReference type="InterPro" id="IPR012823">
    <property type="entry name" value="Flagell_FliJ"/>
</dbReference>
<keyword evidence="5" id="KW-1003">Cell membrane</keyword>
<keyword evidence="7" id="KW-1005">Bacterial flagellum biogenesis</keyword>
<comment type="similarity">
    <text evidence="2">Belongs to the FliJ family.</text>
</comment>
<accession>A0ABW3WE69</accession>
<dbReference type="EMBL" id="JBHTMC010000024">
    <property type="protein sequence ID" value="MFD1264251.1"/>
    <property type="molecule type" value="Genomic_DNA"/>
</dbReference>
<feature type="compositionally biased region" description="Polar residues" evidence="11">
    <location>
        <begin position="113"/>
        <end position="122"/>
    </location>
</feature>
<dbReference type="PIRSF" id="PIRSF019404">
    <property type="entry name" value="FliJ"/>
    <property type="match status" value="1"/>
</dbReference>
<proteinExistence type="inferred from homology"/>
<dbReference type="InterPro" id="IPR018006">
    <property type="entry name" value="Flag_FliJ_proteobac"/>
</dbReference>
<evidence type="ECO:0000313" key="12">
    <source>
        <dbReference type="EMBL" id="MFD1264251.1"/>
    </source>
</evidence>
<evidence type="ECO:0000256" key="9">
    <source>
        <dbReference type="ARBA" id="ARBA00023136"/>
    </source>
</evidence>
<evidence type="ECO:0000256" key="11">
    <source>
        <dbReference type="SAM" id="MobiDB-lite"/>
    </source>
</evidence>
<feature type="compositionally biased region" description="Basic and acidic residues" evidence="11">
    <location>
        <begin position="125"/>
        <end position="146"/>
    </location>
</feature>
<organism evidence="12 13">
    <name type="scientific">Thauera mechernichensis</name>
    <dbReference type="NCBI Taxonomy" id="82788"/>
    <lineage>
        <taxon>Bacteria</taxon>
        <taxon>Pseudomonadati</taxon>
        <taxon>Pseudomonadota</taxon>
        <taxon>Betaproteobacteria</taxon>
        <taxon>Rhodocyclales</taxon>
        <taxon>Zoogloeaceae</taxon>
        <taxon>Thauera</taxon>
    </lineage>
</organism>
<dbReference type="Pfam" id="PF02050">
    <property type="entry name" value="FliJ"/>
    <property type="match status" value="1"/>
</dbReference>
<evidence type="ECO:0000256" key="4">
    <source>
        <dbReference type="ARBA" id="ARBA00022448"/>
    </source>
</evidence>
<evidence type="ECO:0000256" key="3">
    <source>
        <dbReference type="ARBA" id="ARBA00020392"/>
    </source>
</evidence>
<protein>
    <recommendedName>
        <fullName evidence="3">Flagellar FliJ protein</fullName>
    </recommendedName>
</protein>
<evidence type="ECO:0000256" key="7">
    <source>
        <dbReference type="ARBA" id="ARBA00022795"/>
    </source>
</evidence>
<gene>
    <name evidence="12" type="primary">fliJ</name>
    <name evidence="12" type="ORF">ACFQ4M_11700</name>
</gene>
<keyword evidence="4" id="KW-0813">Transport</keyword>
<evidence type="ECO:0000256" key="1">
    <source>
        <dbReference type="ARBA" id="ARBA00004413"/>
    </source>
</evidence>
<dbReference type="Proteomes" id="UP001597158">
    <property type="component" value="Unassembled WGS sequence"/>
</dbReference>
<dbReference type="PANTHER" id="PTHR38786:SF1">
    <property type="entry name" value="FLAGELLAR FLIJ PROTEIN"/>
    <property type="match status" value="1"/>
</dbReference>
<keyword evidence="9" id="KW-0472">Membrane</keyword>
<dbReference type="PRINTS" id="PR01004">
    <property type="entry name" value="FLGFLIJ"/>
</dbReference>
<evidence type="ECO:0000256" key="8">
    <source>
        <dbReference type="ARBA" id="ARBA00022927"/>
    </source>
</evidence>
<comment type="subcellular location">
    <subcellularLocation>
        <location evidence="1">Cell membrane</location>
        <topology evidence="1">Peripheral membrane protein</topology>
        <orientation evidence="1">Cytoplasmic side</orientation>
    </subcellularLocation>
</comment>
<dbReference type="NCBIfam" id="TIGR02473">
    <property type="entry name" value="flagell_FliJ"/>
    <property type="match status" value="1"/>
</dbReference>